<feature type="compositionally biased region" description="Pro residues" evidence="1">
    <location>
        <begin position="132"/>
        <end position="186"/>
    </location>
</feature>
<proteinExistence type="predicted"/>
<organism evidence="3 4">
    <name type="scientific">Marchantia polymorpha subsp. ruderalis</name>
    <dbReference type="NCBI Taxonomy" id="1480154"/>
    <lineage>
        <taxon>Eukaryota</taxon>
        <taxon>Viridiplantae</taxon>
        <taxon>Streptophyta</taxon>
        <taxon>Embryophyta</taxon>
        <taxon>Marchantiophyta</taxon>
        <taxon>Marchantiopsida</taxon>
        <taxon>Marchantiidae</taxon>
        <taxon>Marchantiales</taxon>
        <taxon>Marchantiaceae</taxon>
        <taxon>Marchantia</taxon>
    </lineage>
</organism>
<gene>
    <name evidence="3" type="ORF">AXG93_200s1010</name>
</gene>
<feature type="compositionally biased region" description="Pro residues" evidence="1">
    <location>
        <begin position="195"/>
        <end position="233"/>
    </location>
</feature>
<evidence type="ECO:0000313" key="4">
    <source>
        <dbReference type="Proteomes" id="UP000077202"/>
    </source>
</evidence>
<keyword evidence="2" id="KW-1133">Transmembrane helix</keyword>
<dbReference type="PANTHER" id="PTHR36721:SF15">
    <property type="entry name" value="EN_SPM-LIKE TRANSPOSON PROTEIN"/>
    <property type="match status" value="1"/>
</dbReference>
<protein>
    <submittedName>
        <fullName evidence="3">Uncharacterized protein</fullName>
    </submittedName>
</protein>
<comment type="caution">
    <text evidence="3">The sequence shown here is derived from an EMBL/GenBank/DDBJ whole genome shotgun (WGS) entry which is preliminary data.</text>
</comment>
<sequence>MICRPKERGQREAPDVGVTEFANIGLGRLLSFVKPVPVAAHPRLLGSPGAGAARAVLNLIASDSVVGRELRHFSVLAIFSGKRGAFLYRVNWSRERRVKDEGKPSCIVAQGVAGPVPESAPAPSPDLNAPSPGSPSPAPEPGAAPGPNSPPAPPMSPTPTPVPGPAEGPTPPPSPSSSPTPSPNSPSPSESPESAPSPSPSDASPPSPSPAPESAPAPSPPAPAVPPLFPPSPSDESGEEEKEQDEGAGDDGMSGGTKAGIAIGVILFAAAGAAGAYVYKRRQDNIRRAQYNNAAATDF</sequence>
<dbReference type="PANTHER" id="PTHR36721">
    <property type="entry name" value="PROLINE-RICH FAMILY PROTEIN"/>
    <property type="match status" value="1"/>
</dbReference>
<feature type="transmembrane region" description="Helical" evidence="2">
    <location>
        <begin position="259"/>
        <end position="279"/>
    </location>
</feature>
<name>A0A176WDB4_MARPO</name>
<dbReference type="Proteomes" id="UP000077202">
    <property type="component" value="Unassembled WGS sequence"/>
</dbReference>
<keyword evidence="2" id="KW-0812">Transmembrane</keyword>
<keyword evidence="4" id="KW-1185">Reference proteome</keyword>
<feature type="compositionally biased region" description="Acidic residues" evidence="1">
    <location>
        <begin position="236"/>
        <end position="249"/>
    </location>
</feature>
<dbReference type="AlphaFoldDB" id="A0A176WDB4"/>
<dbReference type="EMBL" id="LVLJ01001287">
    <property type="protein sequence ID" value="OAE30611.1"/>
    <property type="molecule type" value="Genomic_DNA"/>
</dbReference>
<reference evidence="3" key="1">
    <citation type="submission" date="2016-03" db="EMBL/GenBank/DDBJ databases">
        <title>Mechanisms controlling the formation of the plant cell surface in tip-growing cells are functionally conserved among land plants.</title>
        <authorList>
            <person name="Honkanen S."/>
            <person name="Jones V.A."/>
            <person name="Morieri G."/>
            <person name="Champion C."/>
            <person name="Hetherington A.J."/>
            <person name="Kelly S."/>
            <person name="Saint-Marcoux D."/>
            <person name="Proust H."/>
            <person name="Prescott H."/>
            <person name="Dolan L."/>
        </authorList>
    </citation>
    <scope>NUCLEOTIDE SEQUENCE [LARGE SCALE GENOMIC DNA]</scope>
    <source>
        <tissue evidence="3">Whole gametophyte</tissue>
    </source>
</reference>
<accession>A0A176WDB4</accession>
<evidence type="ECO:0000256" key="1">
    <source>
        <dbReference type="SAM" id="MobiDB-lite"/>
    </source>
</evidence>
<keyword evidence="2" id="KW-0472">Membrane</keyword>
<feature type="region of interest" description="Disordered" evidence="1">
    <location>
        <begin position="111"/>
        <end position="258"/>
    </location>
</feature>
<evidence type="ECO:0000313" key="3">
    <source>
        <dbReference type="EMBL" id="OAE30611.1"/>
    </source>
</evidence>
<evidence type="ECO:0000256" key="2">
    <source>
        <dbReference type="SAM" id="Phobius"/>
    </source>
</evidence>